<organism evidence="1 2">
    <name type="scientific">Legionella beliardensis</name>
    <dbReference type="NCBI Taxonomy" id="91822"/>
    <lineage>
        <taxon>Bacteria</taxon>
        <taxon>Pseudomonadati</taxon>
        <taxon>Pseudomonadota</taxon>
        <taxon>Gammaproteobacteria</taxon>
        <taxon>Legionellales</taxon>
        <taxon>Legionellaceae</taxon>
        <taxon>Legionella</taxon>
    </lineage>
</organism>
<dbReference type="RefSeq" id="WP_115301749.1">
    <property type="nucleotide sequence ID" value="NZ_CAAAHO010000006.1"/>
</dbReference>
<dbReference type="OrthoDB" id="5654449at2"/>
<keyword evidence="2" id="KW-1185">Reference proteome</keyword>
<dbReference type="EMBL" id="UGNV01000001">
    <property type="protein sequence ID" value="STX27965.1"/>
    <property type="molecule type" value="Genomic_DNA"/>
</dbReference>
<gene>
    <name evidence="1" type="ORF">NCTC13315_00487</name>
</gene>
<evidence type="ECO:0000313" key="1">
    <source>
        <dbReference type="EMBL" id="STX27965.1"/>
    </source>
</evidence>
<reference evidence="1 2" key="1">
    <citation type="submission" date="2018-06" db="EMBL/GenBank/DDBJ databases">
        <authorList>
            <consortium name="Pathogen Informatics"/>
            <person name="Doyle S."/>
        </authorList>
    </citation>
    <scope>NUCLEOTIDE SEQUENCE [LARGE SCALE GENOMIC DNA]</scope>
    <source>
        <strain evidence="1 2">NCTC13315</strain>
    </source>
</reference>
<accession>A0A378HZZ5</accession>
<evidence type="ECO:0000313" key="2">
    <source>
        <dbReference type="Proteomes" id="UP000254968"/>
    </source>
</evidence>
<proteinExistence type="predicted"/>
<dbReference type="AlphaFoldDB" id="A0A378HZZ5"/>
<protein>
    <submittedName>
        <fullName evidence="1">Uncharacterized protein</fullName>
    </submittedName>
</protein>
<name>A0A378HZZ5_9GAMM</name>
<sequence length="291" mass="33674">MKFQLMQLDKILNLQQPRKNFKEHERGRLNPALTPIEHLEELHEDIPYIWAIDREGNVIVGLEKPWAYPHAFGYEGDEPLWQEIKKQLLLENEKWNYGHPTLTPLYNENGEIISSDTSELAFLGGELVYKDDIWIINNKSGRFRNTLNKDNELASPEIIEQILTHIAEKLKESNLVEDITTALYSKQTVALPVVNEQEKLKVVAALTHYLDLYQPAKLLKKVKMFDDNKDCEIVRQALARLEKNIDNGVVETIAFLSQTSSERKISSKLEDLLDELKSLQTEPTQPEFINR</sequence>
<dbReference type="Proteomes" id="UP000254968">
    <property type="component" value="Unassembled WGS sequence"/>
</dbReference>